<dbReference type="RefSeq" id="WP_020271291.1">
    <property type="nucleotide sequence ID" value="NZ_KE354111.1"/>
</dbReference>
<name>S4MV15_9ACTN</name>
<keyword evidence="2" id="KW-1185">Reference proteome</keyword>
<proteinExistence type="predicted"/>
<dbReference type="OrthoDB" id="9775296at2"/>
<dbReference type="PATRIC" id="fig|1283301.3.peg.2285"/>
<organism evidence="1 2">
    <name type="scientific">Streptomyces afghaniensis 772</name>
    <dbReference type="NCBI Taxonomy" id="1283301"/>
    <lineage>
        <taxon>Bacteria</taxon>
        <taxon>Bacillati</taxon>
        <taxon>Actinomycetota</taxon>
        <taxon>Actinomycetes</taxon>
        <taxon>Kitasatosporales</taxon>
        <taxon>Streptomycetaceae</taxon>
        <taxon>Streptomyces</taxon>
    </lineage>
</organism>
<sequence>MRDATRAEAEVELADHIVFRELPFCGVLLDTRRFTVHRLSRRASHVLRSALDPGSPNPYAPLLPDGDEETAQRLRRQLLDRLVSSGMVRRAGSGEAPGERR</sequence>
<reference evidence="1 2" key="1">
    <citation type="submission" date="2013-02" db="EMBL/GenBank/DDBJ databases">
        <title>Draft Genome Sequence of Streptomyces afghaniensis, Which Produces Compounds of the Julimycin B-Complex.</title>
        <authorList>
            <person name="Gruening B.A."/>
            <person name="Praeg A."/>
            <person name="Erxleben A."/>
            <person name="Guenther S."/>
            <person name="Fiedler H.-P."/>
            <person name="Goodfellow M."/>
            <person name="Mueller M."/>
        </authorList>
    </citation>
    <scope>NUCLEOTIDE SEQUENCE [LARGE SCALE GENOMIC DNA]</scope>
    <source>
        <strain evidence="1 2">772</strain>
    </source>
</reference>
<dbReference type="Proteomes" id="UP000015001">
    <property type="component" value="Unassembled WGS sequence"/>
</dbReference>
<accession>S4MV15</accession>
<protein>
    <submittedName>
        <fullName evidence="1">Uncharacterized protein</fullName>
    </submittedName>
</protein>
<dbReference type="EMBL" id="AOPY01001364">
    <property type="protein sequence ID" value="EPJ40621.1"/>
    <property type="molecule type" value="Genomic_DNA"/>
</dbReference>
<gene>
    <name evidence="1" type="ORF">STAFG_2314</name>
</gene>
<dbReference type="NCBIfam" id="NF038044">
    <property type="entry name" value="act_def_assoc_B"/>
    <property type="match status" value="1"/>
</dbReference>
<evidence type="ECO:0000313" key="1">
    <source>
        <dbReference type="EMBL" id="EPJ40621.1"/>
    </source>
</evidence>
<comment type="caution">
    <text evidence="1">The sequence shown here is derived from an EMBL/GenBank/DDBJ whole genome shotgun (WGS) entry which is preliminary data.</text>
</comment>
<dbReference type="HOGENOM" id="CLU_2289965_0_0_11"/>
<dbReference type="AlphaFoldDB" id="S4MV15"/>
<evidence type="ECO:0000313" key="2">
    <source>
        <dbReference type="Proteomes" id="UP000015001"/>
    </source>
</evidence>